<dbReference type="RefSeq" id="WP_204045899.1">
    <property type="nucleotide sequence ID" value="NZ_BOOA01000118.1"/>
</dbReference>
<dbReference type="AlphaFoldDB" id="A0A919QI98"/>
<dbReference type="EMBL" id="BOOA01000118">
    <property type="protein sequence ID" value="GIH29288.1"/>
    <property type="molecule type" value="Genomic_DNA"/>
</dbReference>
<evidence type="ECO:0000313" key="1">
    <source>
        <dbReference type="EMBL" id="GIH29288.1"/>
    </source>
</evidence>
<sequence length="84" mass="9569">MTKTDAIDALRTWAGQYGDLPAQLNDDLERKIYVPIRGATSRYRLRELGRSAFHDWGGVHTEFHELLIVDRISRSLTLIVAADD</sequence>
<gene>
    <name evidence="1" type="ORF">Aph01nite_75980</name>
</gene>
<keyword evidence="2" id="KW-1185">Reference proteome</keyword>
<dbReference type="Proteomes" id="UP000640052">
    <property type="component" value="Unassembled WGS sequence"/>
</dbReference>
<accession>A0A919QI98</accession>
<evidence type="ECO:0000313" key="2">
    <source>
        <dbReference type="Proteomes" id="UP000640052"/>
    </source>
</evidence>
<organism evidence="1 2">
    <name type="scientific">Acrocarpospora phusangensis</name>
    <dbReference type="NCBI Taxonomy" id="1070424"/>
    <lineage>
        <taxon>Bacteria</taxon>
        <taxon>Bacillati</taxon>
        <taxon>Actinomycetota</taxon>
        <taxon>Actinomycetes</taxon>
        <taxon>Streptosporangiales</taxon>
        <taxon>Streptosporangiaceae</taxon>
        <taxon>Acrocarpospora</taxon>
    </lineage>
</organism>
<name>A0A919QI98_9ACTN</name>
<proteinExistence type="predicted"/>
<comment type="caution">
    <text evidence="1">The sequence shown here is derived from an EMBL/GenBank/DDBJ whole genome shotgun (WGS) entry which is preliminary data.</text>
</comment>
<protein>
    <submittedName>
        <fullName evidence="1">Uncharacterized protein</fullName>
    </submittedName>
</protein>
<reference evidence="1" key="1">
    <citation type="submission" date="2021-01" db="EMBL/GenBank/DDBJ databases">
        <title>Whole genome shotgun sequence of Acrocarpospora phusangensis NBRC 108782.</title>
        <authorList>
            <person name="Komaki H."/>
            <person name="Tamura T."/>
        </authorList>
    </citation>
    <scope>NUCLEOTIDE SEQUENCE</scope>
    <source>
        <strain evidence="1">NBRC 108782</strain>
    </source>
</reference>